<dbReference type="Pfam" id="PF00240">
    <property type="entry name" value="ubiquitin"/>
    <property type="match status" value="6"/>
</dbReference>
<feature type="domain" description="Ubiquitin-like" evidence="2">
    <location>
        <begin position="375"/>
        <end position="454"/>
    </location>
</feature>
<dbReference type="PANTHER" id="PTHR10666">
    <property type="entry name" value="UBIQUITIN"/>
    <property type="match status" value="1"/>
</dbReference>
<gene>
    <name evidence="3" type="ORF">JRO89_XS03G0090300</name>
</gene>
<name>A0ABQ8IA81_9ROSI</name>
<feature type="domain" description="Ubiquitin-like" evidence="2">
    <location>
        <begin position="163"/>
        <end position="231"/>
    </location>
</feature>
<keyword evidence="1" id="KW-1017">Isopeptide bond</keyword>
<dbReference type="PROSITE" id="PS50053">
    <property type="entry name" value="UBIQUITIN_2"/>
    <property type="match status" value="6"/>
</dbReference>
<protein>
    <recommendedName>
        <fullName evidence="2">Ubiquitin-like domain-containing protein</fullName>
    </recommendedName>
</protein>
<comment type="caution">
    <text evidence="3">The sequence shown here is derived from an EMBL/GenBank/DDBJ whole genome shotgun (WGS) entry which is preliminary data.</text>
</comment>
<dbReference type="InterPro" id="IPR029071">
    <property type="entry name" value="Ubiquitin-like_domsf"/>
</dbReference>
<proteinExistence type="predicted"/>
<evidence type="ECO:0000313" key="3">
    <source>
        <dbReference type="EMBL" id="KAH7573207.1"/>
    </source>
</evidence>
<dbReference type="InterPro" id="IPR050158">
    <property type="entry name" value="Ubiquitin_ubiquitin-like"/>
</dbReference>
<accession>A0ABQ8IA81</accession>
<dbReference type="InterPro" id="IPR000626">
    <property type="entry name" value="Ubiquitin-like_dom"/>
</dbReference>
<organism evidence="3 4">
    <name type="scientific">Xanthoceras sorbifolium</name>
    <dbReference type="NCBI Taxonomy" id="99658"/>
    <lineage>
        <taxon>Eukaryota</taxon>
        <taxon>Viridiplantae</taxon>
        <taxon>Streptophyta</taxon>
        <taxon>Embryophyta</taxon>
        <taxon>Tracheophyta</taxon>
        <taxon>Spermatophyta</taxon>
        <taxon>Magnoliopsida</taxon>
        <taxon>eudicotyledons</taxon>
        <taxon>Gunneridae</taxon>
        <taxon>Pentapetalae</taxon>
        <taxon>rosids</taxon>
        <taxon>malvids</taxon>
        <taxon>Sapindales</taxon>
        <taxon>Sapindaceae</taxon>
        <taxon>Xanthoceroideae</taxon>
        <taxon>Xanthoceras</taxon>
    </lineage>
</organism>
<dbReference type="PRINTS" id="PR00348">
    <property type="entry name" value="UBIQUITIN"/>
</dbReference>
<evidence type="ECO:0000259" key="2">
    <source>
        <dbReference type="PROSITE" id="PS50053"/>
    </source>
</evidence>
<feature type="domain" description="Ubiquitin-like" evidence="2">
    <location>
        <begin position="86"/>
        <end position="156"/>
    </location>
</feature>
<evidence type="ECO:0000313" key="4">
    <source>
        <dbReference type="Proteomes" id="UP000827721"/>
    </source>
</evidence>
<sequence length="459" mass="51914">MAKCLFAMNKAINVYLEVMKTVAFQVKKSETVRNLKVLFCEKEGISEDIQDLFFAGDRLQDDERLVDYCIHQDSRLHLVLQNHIGTRLFVKIPRNQKTIAVEAMAHHTVRHIKSLIQVKEGIQSDEFTLLYEGKQLKEDMPVASLNLKSEATLHLVFCQKPVISIFVKAPAGDILKLEIPVLLTVCDVKFIVGSMIGMSVSNHIMIYGGEQLEDCMTLAFYNVKEECMLEMCPPSIQIFVRTPSEEIVKLKLNVLFTIHDVKAIVGGMIGSPVSNQDLFYAGKKLEDSKTIACYDIKDKFVLELLPPQIQIFVKTWSGKTVTLDVQLSDTIKDVKDKLFDKVHIPPELQNFVFAGKQLEENRDLASYNVQEHSTLHMVVAPNAKIIPVSLYQFRAAISDSTTISDLKRMIQHEYGSPVKELLFSHVTLENDRTLRDYHLGKNSRVDAVMKGINATSLSI</sequence>
<dbReference type="Gene3D" id="3.10.20.90">
    <property type="entry name" value="Phosphatidylinositol 3-kinase Catalytic Subunit, Chain A, domain 1"/>
    <property type="match status" value="6"/>
</dbReference>
<dbReference type="SMART" id="SM00213">
    <property type="entry name" value="UBQ"/>
    <property type="match status" value="6"/>
</dbReference>
<dbReference type="InterPro" id="IPR019956">
    <property type="entry name" value="Ubiquitin_dom"/>
</dbReference>
<dbReference type="SUPFAM" id="SSF54236">
    <property type="entry name" value="Ubiquitin-like"/>
    <property type="match status" value="6"/>
</dbReference>
<dbReference type="Proteomes" id="UP000827721">
    <property type="component" value="Unassembled WGS sequence"/>
</dbReference>
<evidence type="ECO:0000256" key="1">
    <source>
        <dbReference type="ARBA" id="ARBA00022499"/>
    </source>
</evidence>
<reference evidence="3 4" key="1">
    <citation type="submission" date="2021-02" db="EMBL/GenBank/DDBJ databases">
        <title>Plant Genome Project.</title>
        <authorList>
            <person name="Zhang R.-G."/>
        </authorList>
    </citation>
    <scope>NUCLEOTIDE SEQUENCE [LARGE SCALE GENOMIC DNA]</scope>
    <source>
        <tissue evidence="3">Leaves</tissue>
    </source>
</reference>
<feature type="domain" description="Ubiquitin-like" evidence="2">
    <location>
        <begin position="309"/>
        <end position="379"/>
    </location>
</feature>
<feature type="domain" description="Ubiquitin-like" evidence="2">
    <location>
        <begin position="236"/>
        <end position="305"/>
    </location>
</feature>
<feature type="domain" description="Ubiquitin-like" evidence="2">
    <location>
        <begin position="12"/>
        <end position="85"/>
    </location>
</feature>
<keyword evidence="4" id="KW-1185">Reference proteome</keyword>
<dbReference type="EMBL" id="JAFEMO010000003">
    <property type="protein sequence ID" value="KAH7573207.1"/>
    <property type="molecule type" value="Genomic_DNA"/>
</dbReference>
<dbReference type="CDD" id="cd17039">
    <property type="entry name" value="Ubl_ubiquitin_like"/>
    <property type="match status" value="4"/>
</dbReference>